<proteinExistence type="predicted"/>
<protein>
    <submittedName>
        <fullName evidence="2">GNAT family N-acetyltransferase</fullName>
    </submittedName>
</protein>
<dbReference type="SUPFAM" id="SSF55729">
    <property type="entry name" value="Acyl-CoA N-acyltransferases (Nat)"/>
    <property type="match status" value="1"/>
</dbReference>
<dbReference type="PROSITE" id="PS51186">
    <property type="entry name" value="GNAT"/>
    <property type="match status" value="1"/>
</dbReference>
<evidence type="ECO:0000313" key="3">
    <source>
        <dbReference type="Proteomes" id="UP001398420"/>
    </source>
</evidence>
<dbReference type="Pfam" id="PF00583">
    <property type="entry name" value="Acetyltransf_1"/>
    <property type="match status" value="1"/>
</dbReference>
<dbReference type="InterPro" id="IPR016181">
    <property type="entry name" value="Acyl_CoA_acyltransferase"/>
</dbReference>
<dbReference type="Proteomes" id="UP001398420">
    <property type="component" value="Unassembled WGS sequence"/>
</dbReference>
<evidence type="ECO:0000313" key="2">
    <source>
        <dbReference type="EMBL" id="MEL5987954.1"/>
    </source>
</evidence>
<name>A0ABU9LLT7_9BACL</name>
<reference evidence="2 3" key="1">
    <citation type="submission" date="2024-04" db="EMBL/GenBank/DDBJ databases">
        <authorList>
            <person name="Wu Y.S."/>
            <person name="Zhang L."/>
        </authorList>
    </citation>
    <scope>NUCLEOTIDE SEQUENCE [LARGE SCALE GENOMIC DNA]</scope>
    <source>
        <strain evidence="2 3">KG-01</strain>
    </source>
</reference>
<dbReference type="EMBL" id="JBCEWA010000004">
    <property type="protein sequence ID" value="MEL5987954.1"/>
    <property type="molecule type" value="Genomic_DNA"/>
</dbReference>
<keyword evidence="3" id="KW-1185">Reference proteome</keyword>
<dbReference type="RefSeq" id="WP_342302794.1">
    <property type="nucleotide sequence ID" value="NZ_JBCEWA010000004.1"/>
</dbReference>
<sequence length="175" mass="20116">MDTKITLTPVLSTQIDTFKKDLQDAFLKGLIDAFSEAENPIDMGPIPSDKDFDESIHSPESASYYFKLGDTVVGGVVLQTNKQAQKNEVDFFYIKADVHSKGLGTKAWFALEENFPQTKSWELHTPYFEKRNIHFYVNKCGFKIVEIYMMEDLDDPTEAGYEFLRFEKIINTKDC</sequence>
<accession>A0ABU9LLT7</accession>
<organism evidence="2 3">
    <name type="scientific">Kurthia gibsonii</name>
    <dbReference type="NCBI Taxonomy" id="33946"/>
    <lineage>
        <taxon>Bacteria</taxon>
        <taxon>Bacillati</taxon>
        <taxon>Bacillota</taxon>
        <taxon>Bacilli</taxon>
        <taxon>Bacillales</taxon>
        <taxon>Caryophanaceae</taxon>
        <taxon>Kurthia</taxon>
    </lineage>
</organism>
<gene>
    <name evidence="2" type="ORF">AAF454_05945</name>
</gene>
<feature type="domain" description="N-acetyltransferase" evidence="1">
    <location>
        <begin position="13"/>
        <end position="167"/>
    </location>
</feature>
<dbReference type="Gene3D" id="3.40.630.30">
    <property type="match status" value="1"/>
</dbReference>
<comment type="caution">
    <text evidence="2">The sequence shown here is derived from an EMBL/GenBank/DDBJ whole genome shotgun (WGS) entry which is preliminary data.</text>
</comment>
<dbReference type="InterPro" id="IPR000182">
    <property type="entry name" value="GNAT_dom"/>
</dbReference>
<evidence type="ECO:0000259" key="1">
    <source>
        <dbReference type="PROSITE" id="PS51186"/>
    </source>
</evidence>